<dbReference type="NCBIfam" id="TIGR01439">
    <property type="entry name" value="lp_hng_hel_AbrB"/>
    <property type="match status" value="1"/>
</dbReference>
<dbReference type="SUPFAM" id="SSF89447">
    <property type="entry name" value="AbrB/MazE/MraZ-like"/>
    <property type="match status" value="1"/>
</dbReference>
<dbReference type="PANTHER" id="PTHR34860">
    <property type="entry name" value="REPRESSOR-LIKE PROTEIN SSO7C3"/>
    <property type="match status" value="1"/>
</dbReference>
<dbReference type="InterPro" id="IPR052975">
    <property type="entry name" value="Repressor-like_regulatory"/>
</dbReference>
<dbReference type="GO" id="GO:0003677">
    <property type="term" value="F:DNA binding"/>
    <property type="evidence" value="ECO:0007669"/>
    <property type="project" value="UniProtKB-KW"/>
</dbReference>
<evidence type="ECO:0000313" key="3">
    <source>
        <dbReference type="Proteomes" id="UP000509301"/>
    </source>
</evidence>
<dbReference type="RefSeq" id="WP_174632040.1">
    <property type="nucleotide sequence ID" value="NZ_CP049074.1"/>
</dbReference>
<dbReference type="Gene3D" id="2.10.260.10">
    <property type="match status" value="1"/>
</dbReference>
<keyword evidence="3" id="KW-1185">Reference proteome</keyword>
<evidence type="ECO:0000313" key="2">
    <source>
        <dbReference type="EMBL" id="QKR00733.1"/>
    </source>
</evidence>
<dbReference type="KEGG" id="mten:GWK48_10345"/>
<dbReference type="InterPro" id="IPR037914">
    <property type="entry name" value="SpoVT-AbrB_sf"/>
</dbReference>
<dbReference type="Proteomes" id="UP000509301">
    <property type="component" value="Chromosome"/>
</dbReference>
<feature type="domain" description="SpoVT-AbrB" evidence="1">
    <location>
        <begin position="1"/>
        <end position="46"/>
    </location>
</feature>
<organism evidence="2 3">
    <name type="scientific">Metallosphaera tengchongensis</name>
    <dbReference type="NCBI Taxonomy" id="1532350"/>
    <lineage>
        <taxon>Archaea</taxon>
        <taxon>Thermoproteota</taxon>
        <taxon>Thermoprotei</taxon>
        <taxon>Sulfolobales</taxon>
        <taxon>Sulfolobaceae</taxon>
        <taxon>Metallosphaera</taxon>
    </lineage>
</organism>
<dbReference type="PROSITE" id="PS51740">
    <property type="entry name" value="SPOVT_ABRB"/>
    <property type="match status" value="1"/>
</dbReference>
<dbReference type="PANTHER" id="PTHR34860:SF6">
    <property type="entry name" value="REPRESSOR-LIKE PROTEIN SSO7C3"/>
    <property type="match status" value="1"/>
</dbReference>
<sequence length="77" mass="8965">MERVKVTRNYQMTIPSTVREALGIKEGDILEVYVEGDRIVIKKVKSKRPRIRLNRPVTLEYIEESVERGMHESLSGH</sequence>
<dbReference type="GeneID" id="55642346"/>
<gene>
    <name evidence="2" type="ORF">GWK48_10345</name>
</gene>
<dbReference type="EMBL" id="CP049074">
    <property type="protein sequence ID" value="QKR00733.1"/>
    <property type="molecule type" value="Genomic_DNA"/>
</dbReference>
<dbReference type="SMART" id="SM00966">
    <property type="entry name" value="SpoVT_AbrB"/>
    <property type="match status" value="1"/>
</dbReference>
<reference evidence="2 3" key="1">
    <citation type="submission" date="2020-02" db="EMBL/GenBank/DDBJ databases">
        <title>Comparative genome analysis reveals the metabolism and evolution of the thermophilic archaeal genus Metallosphaera.</title>
        <authorList>
            <person name="Jiang C."/>
        </authorList>
    </citation>
    <scope>NUCLEOTIDE SEQUENCE [LARGE SCALE GENOMIC DNA]</scope>
    <source>
        <strain evidence="2 3">Ric-A</strain>
    </source>
</reference>
<proteinExistence type="predicted"/>
<evidence type="ECO:0000259" key="1">
    <source>
        <dbReference type="PROSITE" id="PS51740"/>
    </source>
</evidence>
<accession>A0A6N0NXY7</accession>
<dbReference type="AlphaFoldDB" id="A0A6N0NXY7"/>
<keyword evidence="2" id="KW-0238">DNA-binding</keyword>
<protein>
    <submittedName>
        <fullName evidence="2">AbrB/MazE/SpoVT family DNA-binding domain-containing protein</fullName>
    </submittedName>
</protein>
<dbReference type="OrthoDB" id="30861at2157"/>
<name>A0A6N0NXY7_9CREN</name>
<dbReference type="Pfam" id="PF04014">
    <property type="entry name" value="MazE_antitoxin"/>
    <property type="match status" value="1"/>
</dbReference>
<dbReference type="InterPro" id="IPR007159">
    <property type="entry name" value="SpoVT-AbrB_dom"/>
</dbReference>